<sequence length="519" mass="57914">MIKNSLNISGGGYNSTSLISDFVSPWYLLAQAGNLRPFRNLNDETVVEPYNDSLRNYIYTDNYLIVLGQSSDSTTIYITIYDLKTWENILPKKILSGYSVKGYLGSSIIAAMTYKDEIYMINNDSTSLLHIYVDLTQSDKYTLETVAMPRKITAYMPVCMLGNVAYMFGARTDSGTSSSANTTYTSIMKFDAATKSTTVLGISTGDMGFNAGGQNSSNNQTESGVYGCFPYSETEIMIFGKNADAGIKNTRMVLYNTSTGVYKNVSSDEDYRYLTKLSMLNTIFNSSNTSIRSANRVVASDGLVMYETSNSIAISSEGSTNTKWYLDTKRGAYIYLKEKIIVDTNEKKIYSTWLPEITASLIYINGTYSNTLTGFSYQWKNVDGNLIQFPEGQSSNGIDLRAACVYSLNRKMVKAFSLDTTDLRLRAAGAFMIDMVVVVKKGAQVKPFSEFPSPMQVRFVRPSNLSIIDIEPDGEGYYEVPEECYMYMAIENTRPPKPSTYPLDGYPYASEQPFKILVR</sequence>
<accession>A0A318KSX8</accession>
<evidence type="ECO:0000313" key="2">
    <source>
        <dbReference type="Proteomes" id="UP000247612"/>
    </source>
</evidence>
<dbReference type="RefSeq" id="WP_022937100.1">
    <property type="nucleotide sequence ID" value="NZ_CABKRQ010000002.1"/>
</dbReference>
<dbReference type="STRING" id="1034346.GCA_000313565_00788"/>
<dbReference type="AlphaFoldDB" id="A0A318KSX8"/>
<organism evidence="1 2">
    <name type="scientific">Dielma fastidiosa</name>
    <dbReference type="NCBI Taxonomy" id="1034346"/>
    <lineage>
        <taxon>Bacteria</taxon>
        <taxon>Bacillati</taxon>
        <taxon>Bacillota</taxon>
        <taxon>Erysipelotrichia</taxon>
        <taxon>Erysipelotrichales</taxon>
        <taxon>Erysipelotrichaceae</taxon>
        <taxon>Dielma</taxon>
    </lineage>
</organism>
<proteinExistence type="predicted"/>
<reference evidence="1 2" key="1">
    <citation type="submission" date="2018-05" db="EMBL/GenBank/DDBJ databases">
        <title>Genomic Encyclopedia of Type Strains, Phase IV (KMG-IV): sequencing the most valuable type-strain genomes for metagenomic binning, comparative biology and taxonomic classification.</title>
        <authorList>
            <person name="Goeker M."/>
        </authorList>
    </citation>
    <scope>NUCLEOTIDE SEQUENCE [LARGE SCALE GENOMIC DNA]</scope>
    <source>
        <strain evidence="1 2">JC118</strain>
    </source>
</reference>
<dbReference type="Proteomes" id="UP000247612">
    <property type="component" value="Unassembled WGS sequence"/>
</dbReference>
<keyword evidence="2" id="KW-1185">Reference proteome</keyword>
<comment type="caution">
    <text evidence="1">The sequence shown here is derived from an EMBL/GenBank/DDBJ whole genome shotgun (WGS) entry which is preliminary data.</text>
</comment>
<gene>
    <name evidence="1" type="ORF">DES51_105196</name>
</gene>
<evidence type="ECO:0000313" key="1">
    <source>
        <dbReference type="EMBL" id="PXX79722.1"/>
    </source>
</evidence>
<protein>
    <submittedName>
        <fullName evidence="1">Uncharacterized protein</fullName>
    </submittedName>
</protein>
<dbReference type="EMBL" id="QJKH01000005">
    <property type="protein sequence ID" value="PXX79722.1"/>
    <property type="molecule type" value="Genomic_DNA"/>
</dbReference>
<name>A0A318KSX8_9FIRM</name>